<dbReference type="Proteomes" id="UP001642540">
    <property type="component" value="Unassembled WGS sequence"/>
</dbReference>
<dbReference type="InterPro" id="IPR008042">
    <property type="entry name" value="Retrotrans_Pao"/>
</dbReference>
<keyword evidence="2" id="KW-1185">Reference proteome</keyword>
<dbReference type="EMBL" id="CAXLJM020000127">
    <property type="protein sequence ID" value="CAL8139476.1"/>
    <property type="molecule type" value="Genomic_DNA"/>
</dbReference>
<organism evidence="1 2">
    <name type="scientific">Orchesella dallaii</name>
    <dbReference type="NCBI Taxonomy" id="48710"/>
    <lineage>
        <taxon>Eukaryota</taxon>
        <taxon>Metazoa</taxon>
        <taxon>Ecdysozoa</taxon>
        <taxon>Arthropoda</taxon>
        <taxon>Hexapoda</taxon>
        <taxon>Collembola</taxon>
        <taxon>Entomobryomorpha</taxon>
        <taxon>Entomobryoidea</taxon>
        <taxon>Orchesellidae</taxon>
        <taxon>Orchesellinae</taxon>
        <taxon>Orchesella</taxon>
    </lineage>
</organism>
<evidence type="ECO:0000313" key="1">
    <source>
        <dbReference type="EMBL" id="CAL8139476.1"/>
    </source>
</evidence>
<dbReference type="Pfam" id="PF05380">
    <property type="entry name" value="Peptidase_A17"/>
    <property type="match status" value="1"/>
</dbReference>
<name>A0ABP1RZX7_9HEXA</name>
<accession>A0ABP1RZX7</accession>
<protein>
    <submittedName>
        <fullName evidence="1">Uncharacterized protein</fullName>
    </submittedName>
</protein>
<reference evidence="1 2" key="1">
    <citation type="submission" date="2024-08" db="EMBL/GenBank/DDBJ databases">
        <authorList>
            <person name="Cucini C."/>
            <person name="Frati F."/>
        </authorList>
    </citation>
    <scope>NUCLEOTIDE SEQUENCE [LARGE SCALE GENOMIC DNA]</scope>
</reference>
<comment type="caution">
    <text evidence="1">The sequence shown here is derived from an EMBL/GenBank/DDBJ whole genome shotgun (WGS) entry which is preliminary data.</text>
</comment>
<gene>
    <name evidence="1" type="ORF">ODALV1_LOCUS27852</name>
</gene>
<proteinExistence type="predicted"/>
<evidence type="ECO:0000313" key="2">
    <source>
        <dbReference type="Proteomes" id="UP001642540"/>
    </source>
</evidence>
<sequence length="174" mass="19200">MKATAIMAGAGMELRQWEASIVDRSEVNPNQGCGLSLGEGSASVTKNVAAVLGVLWNKEEDTISCEIKDFDLCVLLPKVLIQESWTKKIGWDEPVPEEVETKFITWGKGLHLLSGIQVPRHFHPKREGIVKKASSPPCEVASESDVHVDETVRTKSGRIKVREDSKYAKIEMDA</sequence>